<comment type="caution">
    <text evidence="1">The sequence shown here is derived from an EMBL/GenBank/DDBJ whole genome shotgun (WGS) entry which is preliminary data.</text>
</comment>
<keyword evidence="2" id="KW-1185">Reference proteome</keyword>
<reference evidence="1 2" key="1">
    <citation type="journal article" date="2019" name="Mol. Ecol. Resour.">
        <title>Chromosome-level genome assembly of Triplophysa tibetana, a fish adapted to the harsh high-altitude environment of the Tibetan Plateau.</title>
        <authorList>
            <person name="Yang X."/>
            <person name="Liu H."/>
            <person name="Ma Z."/>
            <person name="Zou Y."/>
            <person name="Zou M."/>
            <person name="Mao Y."/>
            <person name="Li X."/>
            <person name="Wang H."/>
            <person name="Chen T."/>
            <person name="Wang W."/>
            <person name="Yang R."/>
        </authorList>
    </citation>
    <scope>NUCLEOTIDE SEQUENCE [LARGE SCALE GENOMIC DNA]</scope>
    <source>
        <strain evidence="1">TTIB1903HZAU</strain>
        <tissue evidence="1">Muscle</tissue>
    </source>
</reference>
<gene>
    <name evidence="1" type="ORF">E1301_Tti007601</name>
</gene>
<name>A0A5A9PD46_9TELE</name>
<evidence type="ECO:0000313" key="2">
    <source>
        <dbReference type="Proteomes" id="UP000324632"/>
    </source>
</evidence>
<dbReference type="AlphaFoldDB" id="A0A5A9PD46"/>
<sequence length="140" mass="15255">MFRQGSNSGNKRMTGGARLSHPNVVPLAVCSNKTQDMGRSSKTNPLNAMGLDHAITPPGGDPEYIMQLVNDVRKFSDALLSLEEAFQYRASMWVNCLSPRKAECLYAVLVFIILITGGVPRLSGCHGTKIDRTGDDQLCL</sequence>
<proteinExistence type="predicted"/>
<protein>
    <submittedName>
        <fullName evidence="1">Rho GTPase-activating protein 29</fullName>
    </submittedName>
</protein>
<dbReference type="EMBL" id="SOYY01000007">
    <property type="protein sequence ID" value="KAA0719081.1"/>
    <property type="molecule type" value="Genomic_DNA"/>
</dbReference>
<dbReference type="Proteomes" id="UP000324632">
    <property type="component" value="Chromosome 7"/>
</dbReference>
<evidence type="ECO:0000313" key="1">
    <source>
        <dbReference type="EMBL" id="KAA0719081.1"/>
    </source>
</evidence>
<accession>A0A5A9PD46</accession>
<organism evidence="1 2">
    <name type="scientific">Triplophysa tibetana</name>
    <dbReference type="NCBI Taxonomy" id="1572043"/>
    <lineage>
        <taxon>Eukaryota</taxon>
        <taxon>Metazoa</taxon>
        <taxon>Chordata</taxon>
        <taxon>Craniata</taxon>
        <taxon>Vertebrata</taxon>
        <taxon>Euteleostomi</taxon>
        <taxon>Actinopterygii</taxon>
        <taxon>Neopterygii</taxon>
        <taxon>Teleostei</taxon>
        <taxon>Ostariophysi</taxon>
        <taxon>Cypriniformes</taxon>
        <taxon>Nemacheilidae</taxon>
        <taxon>Triplophysa</taxon>
    </lineage>
</organism>